<dbReference type="RefSeq" id="WP_380713620.1">
    <property type="nucleotide sequence ID" value="NZ_JBHUML010000003.1"/>
</dbReference>
<comment type="caution">
    <text evidence="5">The sequence shown here is derived from an EMBL/GenBank/DDBJ whole genome shotgun (WGS) entry which is preliminary data.</text>
</comment>
<gene>
    <name evidence="5" type="ORF">ACFSUB_12705</name>
</gene>
<dbReference type="InterPro" id="IPR002071">
    <property type="entry name" value="Thermonucl_AS"/>
</dbReference>
<evidence type="ECO:0000256" key="2">
    <source>
        <dbReference type="ARBA" id="ARBA00022759"/>
    </source>
</evidence>
<reference evidence="6" key="1">
    <citation type="journal article" date="2019" name="Int. J. Syst. Evol. Microbiol.">
        <title>The Global Catalogue of Microorganisms (GCM) 10K type strain sequencing project: providing services to taxonomists for standard genome sequencing and annotation.</title>
        <authorList>
            <consortium name="The Broad Institute Genomics Platform"/>
            <consortium name="The Broad Institute Genome Sequencing Center for Infectious Disease"/>
            <person name="Wu L."/>
            <person name="Ma J."/>
        </authorList>
    </citation>
    <scope>NUCLEOTIDE SEQUENCE [LARGE SCALE GENOMIC DNA]</scope>
    <source>
        <strain evidence="6">KCTC 33792</strain>
    </source>
</reference>
<keyword evidence="1" id="KW-0540">Nuclease</keyword>
<accession>A0ABW5T4Q3</accession>
<dbReference type="PANTHER" id="PTHR12302:SF3">
    <property type="entry name" value="SERINE_THREONINE-PROTEIN KINASE 31"/>
    <property type="match status" value="1"/>
</dbReference>
<dbReference type="SMART" id="SM00318">
    <property type="entry name" value="SNc"/>
    <property type="match status" value="1"/>
</dbReference>
<protein>
    <submittedName>
        <fullName evidence="5">Thermonuclease family protein</fullName>
    </submittedName>
</protein>
<evidence type="ECO:0000256" key="3">
    <source>
        <dbReference type="ARBA" id="ARBA00022801"/>
    </source>
</evidence>
<evidence type="ECO:0000256" key="1">
    <source>
        <dbReference type="ARBA" id="ARBA00022722"/>
    </source>
</evidence>
<dbReference type="PANTHER" id="PTHR12302">
    <property type="entry name" value="EBNA2 BINDING PROTEIN P100"/>
    <property type="match status" value="1"/>
</dbReference>
<evidence type="ECO:0000259" key="4">
    <source>
        <dbReference type="PROSITE" id="PS50830"/>
    </source>
</evidence>
<keyword evidence="6" id="KW-1185">Reference proteome</keyword>
<keyword evidence="2" id="KW-0255">Endonuclease</keyword>
<organism evidence="5 6">
    <name type="scientific">Salibacterium lacus</name>
    <dbReference type="NCBI Taxonomy" id="1898109"/>
    <lineage>
        <taxon>Bacteria</taxon>
        <taxon>Bacillati</taxon>
        <taxon>Bacillota</taxon>
        <taxon>Bacilli</taxon>
        <taxon>Bacillales</taxon>
        <taxon>Bacillaceae</taxon>
    </lineage>
</organism>
<dbReference type="InterPro" id="IPR035437">
    <property type="entry name" value="SNase_OB-fold_sf"/>
</dbReference>
<dbReference type="PROSITE" id="PS01123">
    <property type="entry name" value="TNASE_1"/>
    <property type="match status" value="1"/>
</dbReference>
<evidence type="ECO:0000313" key="6">
    <source>
        <dbReference type="Proteomes" id="UP001597520"/>
    </source>
</evidence>
<dbReference type="SUPFAM" id="SSF50199">
    <property type="entry name" value="Staphylococcal nuclease"/>
    <property type="match status" value="1"/>
</dbReference>
<sequence length="228" mass="25829">MKYYIYLFIIILMSACGTASYEEGEKIKAEVTEVVDGDTVTVEMADGKEETIRLLLIDTPETVHPEEPVQPYGPEASGYAKDLLPEGKEVTVEIDTTIRDDYDRFLAYLWADGEMVNKQMVEKGLARVAYIIEPNTRYVEQLQEVEEEARSEEKGIWEKEGYAGEEGFHPEAVQETECEDPKIKGNHSSSGDYIYHTPGSRHYEQTKAEEMFCSTEAAEEAGFRAVKQ</sequence>
<proteinExistence type="predicted"/>
<keyword evidence="3" id="KW-0378">Hydrolase</keyword>
<name>A0ABW5T4Q3_9BACI</name>
<dbReference type="InterPro" id="IPR016071">
    <property type="entry name" value="Staphylococal_nuclease_OB-fold"/>
</dbReference>
<feature type="domain" description="TNase-like" evidence="4">
    <location>
        <begin position="25"/>
        <end position="159"/>
    </location>
</feature>
<dbReference type="PROSITE" id="PS51257">
    <property type="entry name" value="PROKAR_LIPOPROTEIN"/>
    <property type="match status" value="1"/>
</dbReference>
<dbReference type="Pfam" id="PF00565">
    <property type="entry name" value="SNase"/>
    <property type="match status" value="1"/>
</dbReference>
<dbReference type="PROSITE" id="PS50830">
    <property type="entry name" value="TNASE_3"/>
    <property type="match status" value="1"/>
</dbReference>
<dbReference type="Gene3D" id="2.40.50.90">
    <property type="match status" value="1"/>
</dbReference>
<evidence type="ECO:0000313" key="5">
    <source>
        <dbReference type="EMBL" id="MFD2706322.1"/>
    </source>
</evidence>
<dbReference type="Proteomes" id="UP001597520">
    <property type="component" value="Unassembled WGS sequence"/>
</dbReference>
<dbReference type="EMBL" id="JBHUML010000003">
    <property type="protein sequence ID" value="MFD2706322.1"/>
    <property type="molecule type" value="Genomic_DNA"/>
</dbReference>